<dbReference type="SUPFAM" id="SSF51735">
    <property type="entry name" value="NAD(P)-binding Rossmann-fold domains"/>
    <property type="match status" value="1"/>
</dbReference>
<keyword evidence="4 7" id="KW-0521">NADP</keyword>
<feature type="binding site" evidence="7">
    <location>
        <position position="169"/>
    </location>
    <ligand>
        <name>substrate</name>
    </ligand>
</feature>
<dbReference type="PRINTS" id="PR00079">
    <property type="entry name" value="G6PDHDRGNASE"/>
</dbReference>
<keyword evidence="3 7" id="KW-0313">Glucose metabolism</keyword>
<comment type="caution">
    <text evidence="10">The sequence shown here is derived from an EMBL/GenBank/DDBJ whole genome shotgun (WGS) entry which is preliminary data.</text>
</comment>
<protein>
    <recommendedName>
        <fullName evidence="7">Glucose-6-phosphate 1-dehydrogenase</fullName>
        <shortName evidence="7">G6PD</shortName>
        <ecNumber evidence="7">1.1.1.49</ecNumber>
    </recommendedName>
</protein>
<evidence type="ECO:0000256" key="2">
    <source>
        <dbReference type="ARBA" id="ARBA00009975"/>
    </source>
</evidence>
<dbReference type="GO" id="GO:0006006">
    <property type="term" value="P:glucose metabolic process"/>
    <property type="evidence" value="ECO:0007669"/>
    <property type="project" value="UniProtKB-KW"/>
</dbReference>
<dbReference type="OrthoDB" id="9802739at2"/>
<evidence type="ECO:0000259" key="8">
    <source>
        <dbReference type="Pfam" id="PF00479"/>
    </source>
</evidence>
<feature type="binding site" evidence="7">
    <location>
        <position position="139"/>
    </location>
    <ligand>
        <name>NADP(+)</name>
        <dbReference type="ChEBI" id="CHEBI:58349"/>
    </ligand>
</feature>
<dbReference type="EC" id="1.1.1.49" evidence="7"/>
<evidence type="ECO:0000256" key="4">
    <source>
        <dbReference type="ARBA" id="ARBA00022857"/>
    </source>
</evidence>
<evidence type="ECO:0000256" key="7">
    <source>
        <dbReference type="HAMAP-Rule" id="MF_00966"/>
    </source>
</evidence>
<dbReference type="PANTHER" id="PTHR23429">
    <property type="entry name" value="GLUCOSE-6-PHOSPHATE 1-DEHYDROGENASE G6PD"/>
    <property type="match status" value="1"/>
</dbReference>
<dbReference type="Proteomes" id="UP000075260">
    <property type="component" value="Unassembled WGS sequence"/>
</dbReference>
<reference evidence="10 11" key="1">
    <citation type="submission" date="2014-02" db="EMBL/GenBank/DDBJ databases">
        <title>The small core and large imbalanced accessory genome model reveals a collaborative survival strategy of Sorangium cellulosum strains in nature.</title>
        <authorList>
            <person name="Han K."/>
            <person name="Peng R."/>
            <person name="Blom J."/>
            <person name="Li Y.-Z."/>
        </authorList>
    </citation>
    <scope>NUCLEOTIDE SEQUENCE [LARGE SCALE GENOMIC DNA]</scope>
    <source>
        <strain evidence="10 11">So0008-312</strain>
    </source>
</reference>
<dbReference type="AlphaFoldDB" id="A0A150QRK0"/>
<comment type="catalytic activity">
    <reaction evidence="7">
        <text>D-glucose 6-phosphate + NADP(+) = 6-phospho-D-glucono-1,5-lactone + NADPH + H(+)</text>
        <dbReference type="Rhea" id="RHEA:15841"/>
        <dbReference type="ChEBI" id="CHEBI:15378"/>
        <dbReference type="ChEBI" id="CHEBI:57783"/>
        <dbReference type="ChEBI" id="CHEBI:57955"/>
        <dbReference type="ChEBI" id="CHEBI:58349"/>
        <dbReference type="ChEBI" id="CHEBI:61548"/>
        <dbReference type="EC" id="1.1.1.49"/>
    </reaction>
</comment>
<dbReference type="InterPro" id="IPR019796">
    <property type="entry name" value="G6P_DH_AS"/>
</dbReference>
<comment type="function">
    <text evidence="7">Catalyzes the oxidation of glucose 6-phosphate to 6-phosphogluconolactone.</text>
</comment>
<dbReference type="InterPro" id="IPR036291">
    <property type="entry name" value="NAD(P)-bd_dom_sf"/>
</dbReference>
<feature type="active site" description="Proton acceptor" evidence="7">
    <location>
        <position position="231"/>
    </location>
</feature>
<dbReference type="SUPFAM" id="SSF55347">
    <property type="entry name" value="Glyceraldehyde-3-phosphate dehydrogenase-like, C-terminal domain"/>
    <property type="match status" value="1"/>
</dbReference>
<comment type="pathway">
    <text evidence="1 7">Carbohydrate degradation; pentose phosphate pathway; D-ribulose 5-phosphate from D-glucose 6-phosphate (oxidative stage): step 1/3.</text>
</comment>
<feature type="binding site" evidence="7">
    <location>
        <position position="46"/>
    </location>
    <ligand>
        <name>NADP(+)</name>
        <dbReference type="ChEBI" id="CHEBI:58349"/>
    </ligand>
</feature>
<dbReference type="HAMAP" id="MF_00966">
    <property type="entry name" value="G6PD"/>
    <property type="match status" value="1"/>
</dbReference>
<evidence type="ECO:0000256" key="3">
    <source>
        <dbReference type="ARBA" id="ARBA00022526"/>
    </source>
</evidence>
<evidence type="ECO:0000256" key="1">
    <source>
        <dbReference type="ARBA" id="ARBA00004937"/>
    </source>
</evidence>
<dbReference type="InterPro" id="IPR001282">
    <property type="entry name" value="G6P_DH"/>
</dbReference>
<accession>A0A150QRK0</accession>
<dbReference type="PIRSF" id="PIRSF000110">
    <property type="entry name" value="G6PD"/>
    <property type="match status" value="1"/>
</dbReference>
<feature type="binding site" evidence="7">
    <location>
        <position position="317"/>
    </location>
    <ligand>
        <name>substrate</name>
    </ligand>
</feature>
<dbReference type="GO" id="GO:0004345">
    <property type="term" value="F:glucose-6-phosphate dehydrogenase activity"/>
    <property type="evidence" value="ECO:0007669"/>
    <property type="project" value="UniProtKB-UniRule"/>
</dbReference>
<evidence type="ECO:0000256" key="6">
    <source>
        <dbReference type="ARBA" id="ARBA00023277"/>
    </source>
</evidence>
<name>A0A150QRK0_SORCE</name>
<dbReference type="Pfam" id="PF02781">
    <property type="entry name" value="G6PD_C"/>
    <property type="match status" value="1"/>
</dbReference>
<feature type="domain" description="Glucose-6-phosphate dehydrogenase NAD-binding" evidence="8">
    <location>
        <begin position="11"/>
        <end position="178"/>
    </location>
</feature>
<organism evidence="10 11">
    <name type="scientific">Sorangium cellulosum</name>
    <name type="common">Polyangium cellulosum</name>
    <dbReference type="NCBI Taxonomy" id="56"/>
    <lineage>
        <taxon>Bacteria</taxon>
        <taxon>Pseudomonadati</taxon>
        <taxon>Myxococcota</taxon>
        <taxon>Polyangia</taxon>
        <taxon>Polyangiales</taxon>
        <taxon>Polyangiaceae</taxon>
        <taxon>Sorangium</taxon>
    </lineage>
</organism>
<dbReference type="Gene3D" id="3.30.360.10">
    <property type="entry name" value="Dihydrodipicolinate Reductase, domain 2"/>
    <property type="match status" value="1"/>
</dbReference>
<dbReference type="NCBIfam" id="TIGR00871">
    <property type="entry name" value="zwf"/>
    <property type="match status" value="1"/>
</dbReference>
<keyword evidence="6 7" id="KW-0119">Carbohydrate metabolism</keyword>
<dbReference type="EMBL" id="JEMA01000385">
    <property type="protein sequence ID" value="KYF70611.1"/>
    <property type="molecule type" value="Genomic_DNA"/>
</dbReference>
<evidence type="ECO:0000313" key="10">
    <source>
        <dbReference type="EMBL" id="KYF70611.1"/>
    </source>
</evidence>
<gene>
    <name evidence="7" type="primary">zwf</name>
    <name evidence="10" type="ORF">BE15_05170</name>
</gene>
<comment type="caution">
    <text evidence="7">Lacks conserved residue(s) required for the propagation of feature annotation.</text>
</comment>
<feature type="binding site" evidence="7">
    <location>
        <position position="173"/>
    </location>
    <ligand>
        <name>substrate</name>
    </ligand>
</feature>
<proteinExistence type="inferred from homology"/>
<dbReference type="RefSeq" id="WP_061607526.1">
    <property type="nucleotide sequence ID" value="NZ_JEMA01000385.1"/>
</dbReference>
<dbReference type="UniPathway" id="UPA00115">
    <property type="reaction ID" value="UER00408"/>
</dbReference>
<feature type="binding site" evidence="7">
    <location>
        <position position="207"/>
    </location>
    <ligand>
        <name>substrate</name>
    </ligand>
</feature>
<dbReference type="InterPro" id="IPR022675">
    <property type="entry name" value="G6P_DH_C"/>
</dbReference>
<feature type="binding site" evidence="7">
    <location>
        <position position="226"/>
    </location>
    <ligand>
        <name>substrate</name>
    </ligand>
</feature>
<evidence type="ECO:0000313" key="11">
    <source>
        <dbReference type="Proteomes" id="UP000075260"/>
    </source>
</evidence>
<dbReference type="Gene3D" id="3.40.50.720">
    <property type="entry name" value="NAD(P)-binding Rossmann-like Domain"/>
    <property type="match status" value="1"/>
</dbReference>
<dbReference type="InterPro" id="IPR022674">
    <property type="entry name" value="G6P_DH_NAD-bd"/>
</dbReference>
<dbReference type="GO" id="GO:0050661">
    <property type="term" value="F:NADP binding"/>
    <property type="evidence" value="ECO:0007669"/>
    <property type="project" value="UniProtKB-UniRule"/>
</dbReference>
<evidence type="ECO:0000256" key="5">
    <source>
        <dbReference type="ARBA" id="ARBA00023002"/>
    </source>
</evidence>
<dbReference type="PANTHER" id="PTHR23429:SF0">
    <property type="entry name" value="GLUCOSE-6-PHOSPHATE 1-DEHYDROGENASE"/>
    <property type="match status" value="1"/>
</dbReference>
<keyword evidence="5 7" id="KW-0560">Oxidoreductase</keyword>
<sequence length="464" mass="51527">MTVPLRSDALVFFGATGDLAYKQIFPALQAMVRTGALSVPVIGTARSPWTVDQLRARARDSLEHHGGVDRDSFAKLCSLLRYVPGDYADVATFHALRRELGRAERPLHYLAIPPSAFASVIRGLGTSGCAGRARVAVEKPFGRDLASARALNATLHEAFPESSIFRIDHYLGKEPVLNLLYFRFTNRFLERVLDRDNVDSVQITMAESFGVQGRGRFYEETGAIRDVIQNHVLQVTAILAMDPPSREDVEAIRDEKARILKAMAPLDPEHVVRGQFRGYMEEPGVAADSNVETFAAMKLRIDTWRWADVPFFLRAGKRLPTSAFEVRVQLKRPPRDIYRERSAPPEYLRFRIGPDVTAIAVGVHVKRPGEAMVGRDVELLASEGQAHDMLAYERLLGDAMRGDTSLFAREDAIEAQWRIVEPVLDAPTLPLSYEPGTWGPAEADRLVAAVPGGWQRPIPPRAAA</sequence>
<dbReference type="Pfam" id="PF00479">
    <property type="entry name" value="G6PD_N"/>
    <property type="match status" value="1"/>
</dbReference>
<feature type="domain" description="Glucose-6-phosphate dehydrogenase C-terminal" evidence="9">
    <location>
        <begin position="181"/>
        <end position="450"/>
    </location>
</feature>
<evidence type="ECO:0000259" key="9">
    <source>
        <dbReference type="Pfam" id="PF02781"/>
    </source>
</evidence>
<comment type="similarity">
    <text evidence="2 7">Belongs to the glucose-6-phosphate dehydrogenase family.</text>
</comment>
<dbReference type="PROSITE" id="PS00069">
    <property type="entry name" value="G6P_DEHYDROGENASE"/>
    <property type="match status" value="1"/>
</dbReference>
<dbReference type="GO" id="GO:0009051">
    <property type="term" value="P:pentose-phosphate shunt, oxidative branch"/>
    <property type="evidence" value="ECO:0007669"/>
    <property type="project" value="TreeGrafter"/>
</dbReference>
<dbReference type="GO" id="GO:0005829">
    <property type="term" value="C:cytosol"/>
    <property type="evidence" value="ECO:0007669"/>
    <property type="project" value="TreeGrafter"/>
</dbReference>